<keyword evidence="11" id="KW-0067">ATP-binding</keyword>
<dbReference type="InterPro" id="IPR003661">
    <property type="entry name" value="HisK_dim/P_dom"/>
</dbReference>
<dbReference type="Pfam" id="PF00672">
    <property type="entry name" value="HAMP"/>
    <property type="match status" value="1"/>
</dbReference>
<evidence type="ECO:0000259" key="20">
    <source>
        <dbReference type="PROSITE" id="PS50110"/>
    </source>
</evidence>
<keyword evidence="8 18" id="KW-0812">Transmembrane</keyword>
<feature type="transmembrane region" description="Helical" evidence="18">
    <location>
        <begin position="28"/>
        <end position="51"/>
    </location>
</feature>
<keyword evidence="12 18" id="KW-1133">Transmembrane helix</keyword>
<gene>
    <name evidence="23" type="ORF">SAMN04487818_108394</name>
</gene>
<dbReference type="PROSITE" id="PS50110">
    <property type="entry name" value="RESPONSE_REGULATORY"/>
    <property type="match status" value="1"/>
</dbReference>
<evidence type="ECO:0000259" key="22">
    <source>
        <dbReference type="PROSITE" id="PS50894"/>
    </source>
</evidence>
<dbReference type="CDD" id="cd16922">
    <property type="entry name" value="HATPase_EvgS-ArcB-TorS-like"/>
    <property type="match status" value="1"/>
</dbReference>
<feature type="domain" description="Response regulatory" evidence="20">
    <location>
        <begin position="381"/>
        <end position="498"/>
    </location>
</feature>
<evidence type="ECO:0000256" key="13">
    <source>
        <dbReference type="ARBA" id="ARBA00023012"/>
    </source>
</evidence>
<dbReference type="Pfam" id="PF01627">
    <property type="entry name" value="Hpt"/>
    <property type="match status" value="1"/>
</dbReference>
<evidence type="ECO:0000256" key="17">
    <source>
        <dbReference type="PROSITE-ProRule" id="PRU00169"/>
    </source>
</evidence>
<evidence type="ECO:0000256" key="12">
    <source>
        <dbReference type="ARBA" id="ARBA00022989"/>
    </source>
</evidence>
<dbReference type="PRINTS" id="PR00344">
    <property type="entry name" value="BCTRLSENSOR"/>
</dbReference>
<dbReference type="STRING" id="155974.SAMN04487818_108394"/>
<evidence type="ECO:0000256" key="11">
    <source>
        <dbReference type="ARBA" id="ARBA00022840"/>
    </source>
</evidence>
<dbReference type="InterPro" id="IPR011006">
    <property type="entry name" value="CheY-like_superfamily"/>
</dbReference>
<dbReference type="InterPro" id="IPR008207">
    <property type="entry name" value="Sig_transdc_His_kin_Hpt_dom"/>
</dbReference>
<evidence type="ECO:0000256" key="2">
    <source>
        <dbReference type="ARBA" id="ARBA00004651"/>
    </source>
</evidence>
<comment type="subcellular location">
    <subcellularLocation>
        <location evidence="2">Cell membrane</location>
        <topology evidence="2">Multi-pass membrane protein</topology>
    </subcellularLocation>
</comment>
<feature type="domain" description="HAMP" evidence="21">
    <location>
        <begin position="79"/>
        <end position="132"/>
    </location>
</feature>
<name>A0A1H9VJ23_9PSEU</name>
<dbReference type="CDD" id="cd17546">
    <property type="entry name" value="REC_hyHK_CKI1_RcsC-like"/>
    <property type="match status" value="1"/>
</dbReference>
<dbReference type="PANTHER" id="PTHR45339:SF1">
    <property type="entry name" value="HYBRID SIGNAL TRANSDUCTION HISTIDINE KINASE J"/>
    <property type="match status" value="1"/>
</dbReference>
<dbReference type="SUPFAM" id="SSF52172">
    <property type="entry name" value="CheY-like"/>
    <property type="match status" value="1"/>
</dbReference>
<evidence type="ECO:0000313" key="24">
    <source>
        <dbReference type="Proteomes" id="UP000199051"/>
    </source>
</evidence>
<evidence type="ECO:0000256" key="18">
    <source>
        <dbReference type="SAM" id="Phobius"/>
    </source>
</evidence>
<dbReference type="SMART" id="SM00448">
    <property type="entry name" value="REC"/>
    <property type="match status" value="1"/>
</dbReference>
<feature type="transmembrane region" description="Helical" evidence="18">
    <location>
        <begin position="58"/>
        <end position="78"/>
    </location>
</feature>
<evidence type="ECO:0000256" key="3">
    <source>
        <dbReference type="ARBA" id="ARBA00006402"/>
    </source>
</evidence>
<feature type="modified residue" description="Phosphohistidine" evidence="16">
    <location>
        <position position="576"/>
    </location>
</feature>
<dbReference type="FunFam" id="3.30.565.10:FF:000010">
    <property type="entry name" value="Sensor histidine kinase RcsC"/>
    <property type="match status" value="1"/>
</dbReference>
<keyword evidence="5" id="KW-1003">Cell membrane</keyword>
<dbReference type="PROSITE" id="PS50885">
    <property type="entry name" value="HAMP"/>
    <property type="match status" value="1"/>
</dbReference>
<dbReference type="InterPro" id="IPR004358">
    <property type="entry name" value="Sig_transdc_His_kin-like_C"/>
</dbReference>
<evidence type="ECO:0000256" key="5">
    <source>
        <dbReference type="ARBA" id="ARBA00022475"/>
    </source>
</evidence>
<reference evidence="24" key="1">
    <citation type="submission" date="2016-10" db="EMBL/GenBank/DDBJ databases">
        <authorList>
            <person name="Varghese N."/>
            <person name="Submissions S."/>
        </authorList>
    </citation>
    <scope>NUCLEOTIDE SEQUENCE [LARGE SCALE GENOMIC DNA]</scope>
    <source>
        <strain evidence="24">DSM 44260</strain>
    </source>
</reference>
<dbReference type="SUPFAM" id="SSF47384">
    <property type="entry name" value="Homodimeric domain of signal transducing histidine kinase"/>
    <property type="match status" value="1"/>
</dbReference>
<comment type="similarity">
    <text evidence="3">In the N-terminal section; belongs to the phytochrome family.</text>
</comment>
<comment type="catalytic activity">
    <reaction evidence="1">
        <text>ATP + protein L-histidine = ADP + protein N-phospho-L-histidine.</text>
        <dbReference type="EC" id="2.7.13.3"/>
    </reaction>
</comment>
<feature type="modified residue" description="4-aspartylphosphate" evidence="17">
    <location>
        <position position="430"/>
    </location>
</feature>
<evidence type="ECO:0000256" key="1">
    <source>
        <dbReference type="ARBA" id="ARBA00000085"/>
    </source>
</evidence>
<dbReference type="Pfam" id="PF00072">
    <property type="entry name" value="Response_reg"/>
    <property type="match status" value="1"/>
</dbReference>
<evidence type="ECO:0000256" key="9">
    <source>
        <dbReference type="ARBA" id="ARBA00022741"/>
    </source>
</evidence>
<keyword evidence="14 18" id="KW-0472">Membrane</keyword>
<keyword evidence="13" id="KW-0902">Two-component regulatory system</keyword>
<evidence type="ECO:0000256" key="6">
    <source>
        <dbReference type="ARBA" id="ARBA00022553"/>
    </source>
</evidence>
<dbReference type="InterPro" id="IPR005467">
    <property type="entry name" value="His_kinase_dom"/>
</dbReference>
<keyword evidence="6 17" id="KW-0597">Phosphoprotein</keyword>
<dbReference type="GO" id="GO:0005886">
    <property type="term" value="C:plasma membrane"/>
    <property type="evidence" value="ECO:0007669"/>
    <property type="project" value="UniProtKB-SubCell"/>
</dbReference>
<evidence type="ECO:0000259" key="21">
    <source>
        <dbReference type="PROSITE" id="PS50885"/>
    </source>
</evidence>
<feature type="domain" description="Histidine kinase" evidence="19">
    <location>
        <begin position="140"/>
        <end position="361"/>
    </location>
</feature>
<dbReference type="InterPro" id="IPR036097">
    <property type="entry name" value="HisK_dim/P_sf"/>
</dbReference>
<protein>
    <recommendedName>
        <fullName evidence="15">Circadian input-output histidine kinase CikA</fullName>
        <ecNumber evidence="4">2.7.13.3</ecNumber>
    </recommendedName>
</protein>
<dbReference type="SMART" id="SM00388">
    <property type="entry name" value="HisKA"/>
    <property type="match status" value="1"/>
</dbReference>
<dbReference type="SUPFAM" id="SSF55874">
    <property type="entry name" value="ATPase domain of HSP90 chaperone/DNA topoisomerase II/histidine kinase"/>
    <property type="match status" value="1"/>
</dbReference>
<dbReference type="RefSeq" id="WP_177215675.1">
    <property type="nucleotide sequence ID" value="NZ_FOGI01000008.1"/>
</dbReference>
<evidence type="ECO:0000256" key="15">
    <source>
        <dbReference type="ARBA" id="ARBA00074306"/>
    </source>
</evidence>
<evidence type="ECO:0000256" key="16">
    <source>
        <dbReference type="PROSITE-ProRule" id="PRU00110"/>
    </source>
</evidence>
<dbReference type="Gene3D" id="3.30.565.10">
    <property type="entry name" value="Histidine kinase-like ATPase, C-terminal domain"/>
    <property type="match status" value="1"/>
</dbReference>
<evidence type="ECO:0000256" key="14">
    <source>
        <dbReference type="ARBA" id="ARBA00023136"/>
    </source>
</evidence>
<dbReference type="Gene3D" id="6.10.340.10">
    <property type="match status" value="1"/>
</dbReference>
<dbReference type="Gene3D" id="1.10.287.130">
    <property type="match status" value="1"/>
</dbReference>
<proteinExistence type="inferred from homology"/>
<evidence type="ECO:0000256" key="10">
    <source>
        <dbReference type="ARBA" id="ARBA00022777"/>
    </source>
</evidence>
<dbReference type="Pfam" id="PF00512">
    <property type="entry name" value="HisKA"/>
    <property type="match status" value="1"/>
</dbReference>
<dbReference type="Gene3D" id="3.40.50.2300">
    <property type="match status" value="1"/>
</dbReference>
<dbReference type="InterPro" id="IPR036641">
    <property type="entry name" value="HPT_dom_sf"/>
</dbReference>
<organism evidence="23 24">
    <name type="scientific">Actinokineospora terrae</name>
    <dbReference type="NCBI Taxonomy" id="155974"/>
    <lineage>
        <taxon>Bacteria</taxon>
        <taxon>Bacillati</taxon>
        <taxon>Actinomycetota</taxon>
        <taxon>Actinomycetes</taxon>
        <taxon>Pseudonocardiales</taxon>
        <taxon>Pseudonocardiaceae</taxon>
        <taxon>Actinokineospora</taxon>
    </lineage>
</organism>
<dbReference type="SUPFAM" id="SSF47226">
    <property type="entry name" value="Histidine-containing phosphotransfer domain, HPT domain"/>
    <property type="match status" value="1"/>
</dbReference>
<evidence type="ECO:0000259" key="19">
    <source>
        <dbReference type="PROSITE" id="PS50109"/>
    </source>
</evidence>
<evidence type="ECO:0000313" key="23">
    <source>
        <dbReference type="EMBL" id="SES21491.1"/>
    </source>
</evidence>
<dbReference type="PANTHER" id="PTHR45339">
    <property type="entry name" value="HYBRID SIGNAL TRANSDUCTION HISTIDINE KINASE J"/>
    <property type="match status" value="1"/>
</dbReference>
<dbReference type="InterPro" id="IPR036890">
    <property type="entry name" value="HATPase_C_sf"/>
</dbReference>
<sequence length="634" mass="66500">MTTDGLQGAEDRSGPRAPSARWWTLGRLLAVGPTLAVLVLLVVGAGAAALFGPTATVGVAWVCLVGVVVVTVGTWWTVRQVSTGVRAVTEAAARIGAGDPDVRVPVVAVPAELARMAAALDASATALRTSSAARSTFLATMSHEIRTPMNAVVGLTGVLLDTDLTHEQRDLVQTVRDSGADLLGVINNILDFAKLESGQWGLEQVSFGLRDLVDSATELVADEARRKGLSTDVVVTGGERMRLVGDLARLRQVLVNLLDNAVKFTENGRILTTVELRPAPGGRVWLRIAVNDTGCGVPEDKMAVLFVPFRQVDSSTTRTQGGSGLGLAIGRRLAVAMGGDLTVRSTPGTGSTFTFSALLDVAAEQATDPRTAPLTQTGPLRVLVAEDNHINQKVARLMLAGLGHHVDTVANGHEAVQAMHAVPYDVVLMDVRMPVMDGLDATRAIRAQLPAERQPLIVALTASALVEDRAACLAAGMDDHLAKPVRVPDLVAALAAATGASSQSAPVAVLDRESLDRESRIRARMLEISGSNPPQEELDFLAHLLTSYTTKTPAALNALKSAIAIRDTHSTVVQAHTLKGSAANIGATALAALFATIEQDAKAGTLPTTLTEVRAEFARVTTACNAVATNFLQR</sequence>
<dbReference type="EMBL" id="FOGI01000008">
    <property type="protein sequence ID" value="SES21491.1"/>
    <property type="molecule type" value="Genomic_DNA"/>
</dbReference>
<dbReference type="InterPro" id="IPR001789">
    <property type="entry name" value="Sig_transdc_resp-reg_receiver"/>
</dbReference>
<dbReference type="EC" id="2.7.13.3" evidence="4"/>
<dbReference type="Gene3D" id="1.20.120.160">
    <property type="entry name" value="HPT domain"/>
    <property type="match status" value="1"/>
</dbReference>
<dbReference type="InterPro" id="IPR003660">
    <property type="entry name" value="HAMP_dom"/>
</dbReference>
<keyword evidence="10 23" id="KW-0418">Kinase</keyword>
<keyword evidence="7" id="KW-0808">Transferase</keyword>
<evidence type="ECO:0000256" key="8">
    <source>
        <dbReference type="ARBA" id="ARBA00022692"/>
    </source>
</evidence>
<evidence type="ECO:0000256" key="7">
    <source>
        <dbReference type="ARBA" id="ARBA00022679"/>
    </source>
</evidence>
<dbReference type="GO" id="GO:0005524">
    <property type="term" value="F:ATP binding"/>
    <property type="evidence" value="ECO:0007669"/>
    <property type="project" value="UniProtKB-KW"/>
</dbReference>
<accession>A0A1H9VJ23</accession>
<dbReference type="Proteomes" id="UP000199051">
    <property type="component" value="Unassembled WGS sequence"/>
</dbReference>
<dbReference type="InterPro" id="IPR003594">
    <property type="entry name" value="HATPase_dom"/>
</dbReference>
<dbReference type="PROSITE" id="PS50109">
    <property type="entry name" value="HIS_KIN"/>
    <property type="match status" value="1"/>
</dbReference>
<dbReference type="GO" id="GO:0000155">
    <property type="term" value="F:phosphorelay sensor kinase activity"/>
    <property type="evidence" value="ECO:0007669"/>
    <property type="project" value="InterPro"/>
</dbReference>
<dbReference type="PROSITE" id="PS50894">
    <property type="entry name" value="HPT"/>
    <property type="match status" value="1"/>
</dbReference>
<dbReference type="AlphaFoldDB" id="A0A1H9VJ23"/>
<dbReference type="SMART" id="SM00387">
    <property type="entry name" value="HATPase_c"/>
    <property type="match status" value="1"/>
</dbReference>
<dbReference type="Pfam" id="PF02518">
    <property type="entry name" value="HATPase_c"/>
    <property type="match status" value="1"/>
</dbReference>
<dbReference type="CDD" id="cd00082">
    <property type="entry name" value="HisKA"/>
    <property type="match status" value="1"/>
</dbReference>
<feature type="domain" description="HPt" evidence="22">
    <location>
        <begin position="537"/>
        <end position="627"/>
    </location>
</feature>
<keyword evidence="9" id="KW-0547">Nucleotide-binding</keyword>
<dbReference type="SMART" id="SM00304">
    <property type="entry name" value="HAMP"/>
    <property type="match status" value="1"/>
</dbReference>
<keyword evidence="24" id="KW-1185">Reference proteome</keyword>
<evidence type="ECO:0000256" key="4">
    <source>
        <dbReference type="ARBA" id="ARBA00012438"/>
    </source>
</evidence>